<sequence>MLHPVVGRRRVRSVTADVSWEQLAAGAAIDSARRQPATRLSGELYGARPTGNAGPREALRAARRSFVAGERIDMGALAGTLGVDRATLFRWVGNRDELLSEVIWSLCLPTWQRAVRMAEGTGVARVMSVFRAFSGDIINAGFFRAYLRRERERALRLLTTRAGVHQSRVIALIEGLLRAEQQSSGLTLPLPVHDMAYVMTRVVESFIYADLIIGEEPDAAKAAAAVGALLGPASG</sequence>
<dbReference type="InterPro" id="IPR041485">
    <property type="entry name" value="TetR_C_36"/>
</dbReference>
<dbReference type="InterPro" id="IPR009057">
    <property type="entry name" value="Homeodomain-like_sf"/>
</dbReference>
<dbReference type="Gene3D" id="1.10.357.10">
    <property type="entry name" value="Tetracycline Repressor, domain 2"/>
    <property type="match status" value="1"/>
</dbReference>
<protein>
    <submittedName>
        <fullName evidence="2">TetR/AcrR family transcriptional regulator</fullName>
    </submittedName>
</protein>
<accession>A0ABX1JD63</accession>
<reference evidence="2 3" key="1">
    <citation type="submission" date="2020-04" db="EMBL/GenBank/DDBJ databases">
        <title>Novel species.</title>
        <authorList>
            <person name="Teo W.F.A."/>
            <person name="Lipun K."/>
            <person name="Srisuk N."/>
            <person name="Duangmal K."/>
        </authorList>
    </citation>
    <scope>NUCLEOTIDE SEQUENCE [LARGE SCALE GENOMIC DNA]</scope>
    <source>
        <strain evidence="2 3">K13G38</strain>
    </source>
</reference>
<gene>
    <name evidence="2" type="ORF">HFP15_28400</name>
</gene>
<organism evidence="2 3">
    <name type="scientific">Amycolatopsis acididurans</name>
    <dbReference type="NCBI Taxonomy" id="2724524"/>
    <lineage>
        <taxon>Bacteria</taxon>
        <taxon>Bacillati</taxon>
        <taxon>Actinomycetota</taxon>
        <taxon>Actinomycetes</taxon>
        <taxon>Pseudonocardiales</taxon>
        <taxon>Pseudonocardiaceae</taxon>
        <taxon>Amycolatopsis</taxon>
    </lineage>
</organism>
<dbReference type="Proteomes" id="UP000715441">
    <property type="component" value="Unassembled WGS sequence"/>
</dbReference>
<name>A0ABX1JD63_9PSEU</name>
<proteinExistence type="predicted"/>
<comment type="caution">
    <text evidence="2">The sequence shown here is derived from an EMBL/GenBank/DDBJ whole genome shotgun (WGS) entry which is preliminary data.</text>
</comment>
<feature type="domain" description="QsdR TetR regulatory C-terminal" evidence="1">
    <location>
        <begin position="121"/>
        <end position="231"/>
    </location>
</feature>
<evidence type="ECO:0000259" key="1">
    <source>
        <dbReference type="Pfam" id="PF18598"/>
    </source>
</evidence>
<evidence type="ECO:0000313" key="2">
    <source>
        <dbReference type="EMBL" id="NKQ56799.1"/>
    </source>
</evidence>
<evidence type="ECO:0000313" key="3">
    <source>
        <dbReference type="Proteomes" id="UP000715441"/>
    </source>
</evidence>
<dbReference type="Pfam" id="PF18598">
    <property type="entry name" value="TetR_C_36"/>
    <property type="match status" value="1"/>
</dbReference>
<dbReference type="SUPFAM" id="SSF46689">
    <property type="entry name" value="Homeodomain-like"/>
    <property type="match status" value="1"/>
</dbReference>
<dbReference type="EMBL" id="JAAXLS010000027">
    <property type="protein sequence ID" value="NKQ56799.1"/>
    <property type="molecule type" value="Genomic_DNA"/>
</dbReference>
<keyword evidence="3" id="KW-1185">Reference proteome</keyword>